<protein>
    <submittedName>
        <fullName evidence="1">Uncharacterized protein</fullName>
    </submittedName>
</protein>
<keyword evidence="2" id="KW-1185">Reference proteome</keyword>
<organism evidence="1 2">
    <name type="scientific">Blattamonas nauphoetae</name>
    <dbReference type="NCBI Taxonomy" id="2049346"/>
    <lineage>
        <taxon>Eukaryota</taxon>
        <taxon>Metamonada</taxon>
        <taxon>Preaxostyla</taxon>
        <taxon>Oxymonadida</taxon>
        <taxon>Blattamonas</taxon>
    </lineage>
</organism>
<dbReference type="InterPro" id="IPR016024">
    <property type="entry name" value="ARM-type_fold"/>
</dbReference>
<proteinExistence type="predicted"/>
<name>A0ABQ9Y5V9_9EUKA</name>
<sequence>MTCPFSVLSNSRHIPNYSSIQNDILIDKTSVHPDIDAEKAKQTNYLEMFLRNICGECEQLRTMMLNGLLVLVTESDWARATILDVEYIKPLEEYCEKTEPCDLALQALTTRCKSDSETRSFLRTLKVPSGSTDSSSELVPFAGRLCSTLAEHVSEMKSLFSESSPSDGTISAISASLPAESSLLNGNAVLEMLCEELSLLGSLLSTILIPFENILVKDGIVPLFKSNIVFCLDLLEHENPESNCPPSDRTNMIITILHLSWDCGSFCLSPSNKSLYQIVVSTFSDVPQLCSLLERTSRHSSPTTSSHLRMIANLRVNLPHLLPQILEENLVERVIDITNPIAVPATFDDYHVKLIWAITNLITNPQDITQNQGERKRVGIFLLERVLQPAKQYLQFILQREEFIPDDDSSDNELQKQIGYLLNQILLLERDLFEVGEIVETGREEWEVGWLVEKTKEKDLGVRLKIVGEDDVKMRANENERWMKRVERRREAGHEDAMEGWLTRRDWRAQSKIVAYRKYVSEESGMNYERWEGWRYNVYWM</sequence>
<evidence type="ECO:0000313" key="2">
    <source>
        <dbReference type="Proteomes" id="UP001281761"/>
    </source>
</evidence>
<dbReference type="SUPFAM" id="SSF48371">
    <property type="entry name" value="ARM repeat"/>
    <property type="match status" value="1"/>
</dbReference>
<dbReference type="Proteomes" id="UP001281761">
    <property type="component" value="Unassembled WGS sequence"/>
</dbReference>
<dbReference type="EMBL" id="JARBJD010000032">
    <property type="protein sequence ID" value="KAK2959075.1"/>
    <property type="molecule type" value="Genomic_DNA"/>
</dbReference>
<accession>A0ABQ9Y5V9</accession>
<comment type="caution">
    <text evidence="1">The sequence shown here is derived from an EMBL/GenBank/DDBJ whole genome shotgun (WGS) entry which is preliminary data.</text>
</comment>
<evidence type="ECO:0000313" key="1">
    <source>
        <dbReference type="EMBL" id="KAK2959075.1"/>
    </source>
</evidence>
<reference evidence="1 2" key="1">
    <citation type="journal article" date="2022" name="bioRxiv">
        <title>Genomics of Preaxostyla Flagellates Illuminates Evolutionary Transitions and the Path Towards Mitochondrial Loss.</title>
        <authorList>
            <person name="Novak L.V.F."/>
            <person name="Treitli S.C."/>
            <person name="Pyrih J."/>
            <person name="Halakuc P."/>
            <person name="Pipaliya S.V."/>
            <person name="Vacek V."/>
            <person name="Brzon O."/>
            <person name="Soukal P."/>
            <person name="Eme L."/>
            <person name="Dacks J.B."/>
            <person name="Karnkowska A."/>
            <person name="Elias M."/>
            <person name="Hampl V."/>
        </authorList>
    </citation>
    <scope>NUCLEOTIDE SEQUENCE [LARGE SCALE GENOMIC DNA]</scope>
    <source>
        <strain evidence="1">NAU3</strain>
        <tissue evidence="1">Gut</tissue>
    </source>
</reference>
<gene>
    <name evidence="1" type="ORF">BLNAU_5870</name>
</gene>